<comment type="caution">
    <text evidence="1">The sequence shown here is derived from an EMBL/GenBank/DDBJ whole genome shotgun (WGS) entry which is preliminary data.</text>
</comment>
<dbReference type="AlphaFoldDB" id="A0A8S9V2H8"/>
<feature type="non-terminal residue" evidence="1">
    <location>
        <position position="1"/>
    </location>
</feature>
<dbReference type="Proteomes" id="UP000704712">
    <property type="component" value="Unassembled WGS sequence"/>
</dbReference>
<proteinExistence type="predicted"/>
<sequence>RYLRQRSGISPTHFSTIFAISCLCRQLVSNLQKHTSFLPSRMMNTRIGSSKLTEQQALSTFVNYANPRFRKGLEARVDHETEDATSELGGAVMLLIRLAKTDGRMSTKRGIMMRMRFCNESGHTTNYHDRHVPLNGRTQMWELCKNTRMNE</sequence>
<evidence type="ECO:0000313" key="2">
    <source>
        <dbReference type="Proteomes" id="UP000704712"/>
    </source>
</evidence>
<protein>
    <submittedName>
        <fullName evidence="1">Uncharacterized protein</fullName>
    </submittedName>
</protein>
<dbReference type="EMBL" id="JAACNO010000831">
    <property type="protein sequence ID" value="KAF4144628.1"/>
    <property type="molecule type" value="Genomic_DNA"/>
</dbReference>
<accession>A0A8S9V2H8</accession>
<gene>
    <name evidence="1" type="ORF">GN958_ATG06158</name>
</gene>
<evidence type="ECO:0000313" key="1">
    <source>
        <dbReference type="EMBL" id="KAF4144628.1"/>
    </source>
</evidence>
<organism evidence="1 2">
    <name type="scientific">Phytophthora infestans</name>
    <name type="common">Potato late blight agent</name>
    <name type="synonym">Botrytis infestans</name>
    <dbReference type="NCBI Taxonomy" id="4787"/>
    <lineage>
        <taxon>Eukaryota</taxon>
        <taxon>Sar</taxon>
        <taxon>Stramenopiles</taxon>
        <taxon>Oomycota</taxon>
        <taxon>Peronosporomycetes</taxon>
        <taxon>Peronosporales</taxon>
        <taxon>Peronosporaceae</taxon>
        <taxon>Phytophthora</taxon>
    </lineage>
</organism>
<reference evidence="1" key="1">
    <citation type="submission" date="2020-03" db="EMBL/GenBank/DDBJ databases">
        <title>Hybrid Assembly of Korean Phytophthora infestans isolates.</title>
        <authorList>
            <person name="Prokchorchik M."/>
            <person name="Lee Y."/>
            <person name="Seo J."/>
            <person name="Cho J.-H."/>
            <person name="Park Y.-E."/>
            <person name="Jang D.-C."/>
            <person name="Im J.-S."/>
            <person name="Choi J.-G."/>
            <person name="Park H.-J."/>
            <person name="Lee G.-B."/>
            <person name="Lee Y.-G."/>
            <person name="Hong S.-Y."/>
            <person name="Cho K."/>
            <person name="Sohn K.H."/>
        </authorList>
    </citation>
    <scope>NUCLEOTIDE SEQUENCE</scope>
    <source>
        <strain evidence="1">KR_2_A2</strain>
    </source>
</reference>
<name>A0A8S9V2H8_PHYIN</name>